<keyword evidence="3" id="KW-0804">Transcription</keyword>
<reference evidence="6" key="1">
    <citation type="submission" date="2016-11" db="EMBL/GenBank/DDBJ databases">
        <authorList>
            <person name="Varghese N."/>
            <person name="Submissions S."/>
        </authorList>
    </citation>
    <scope>NUCLEOTIDE SEQUENCE [LARGE SCALE GENOMIC DNA]</scope>
    <source>
        <strain evidence="6">DSM 16990</strain>
    </source>
</reference>
<keyword evidence="6" id="KW-1185">Reference proteome</keyword>
<evidence type="ECO:0000313" key="6">
    <source>
        <dbReference type="Proteomes" id="UP000184287"/>
    </source>
</evidence>
<dbReference type="RefSeq" id="WP_073233460.1">
    <property type="nucleotide sequence ID" value="NZ_FQUQ01000004.1"/>
</dbReference>
<evidence type="ECO:0000256" key="3">
    <source>
        <dbReference type="ARBA" id="ARBA00023163"/>
    </source>
</evidence>
<evidence type="ECO:0000313" key="5">
    <source>
        <dbReference type="EMBL" id="SHG16819.1"/>
    </source>
</evidence>
<name>A0A1M5HLJ3_9SPHI</name>
<proteinExistence type="predicted"/>
<keyword evidence="2" id="KW-0238">DNA-binding</keyword>
<dbReference type="PANTHER" id="PTHR33204">
    <property type="entry name" value="TRANSCRIPTIONAL REGULATOR, MARR FAMILY"/>
    <property type="match status" value="1"/>
</dbReference>
<evidence type="ECO:0000256" key="2">
    <source>
        <dbReference type="ARBA" id="ARBA00023125"/>
    </source>
</evidence>
<dbReference type="SUPFAM" id="SSF46785">
    <property type="entry name" value="Winged helix' DNA-binding domain"/>
    <property type="match status" value="1"/>
</dbReference>
<dbReference type="EMBL" id="FQUQ01000004">
    <property type="protein sequence ID" value="SHG16819.1"/>
    <property type="molecule type" value="Genomic_DNA"/>
</dbReference>
<dbReference type="STRING" id="288992.SAMN04488522_104714"/>
<keyword evidence="1" id="KW-0805">Transcription regulation</keyword>
<sequence>MKQKAIENLECPLQSSKVLLSIADALDAINGKWRIKIIAVLLDGPKRFKDISLQVGNITDRMLSIELKKLESNLLVEKKSVGYTDQAEYELSDHGKSLKPLVMELIHWGGLHRKKVIDNLH</sequence>
<dbReference type="Proteomes" id="UP000184287">
    <property type="component" value="Unassembled WGS sequence"/>
</dbReference>
<dbReference type="InterPro" id="IPR036390">
    <property type="entry name" value="WH_DNA-bd_sf"/>
</dbReference>
<dbReference type="InterPro" id="IPR002577">
    <property type="entry name" value="HTH_HxlR"/>
</dbReference>
<dbReference type="AlphaFoldDB" id="A0A1M5HLJ3"/>
<evidence type="ECO:0000256" key="1">
    <source>
        <dbReference type="ARBA" id="ARBA00023015"/>
    </source>
</evidence>
<dbReference type="PANTHER" id="PTHR33204:SF29">
    <property type="entry name" value="TRANSCRIPTIONAL REGULATOR"/>
    <property type="match status" value="1"/>
</dbReference>
<protein>
    <submittedName>
        <fullName evidence="5">Transcriptional regulator, HxlR family</fullName>
    </submittedName>
</protein>
<evidence type="ECO:0000259" key="4">
    <source>
        <dbReference type="PROSITE" id="PS51118"/>
    </source>
</evidence>
<feature type="domain" description="HTH hxlR-type" evidence="4">
    <location>
        <begin position="11"/>
        <end position="117"/>
    </location>
</feature>
<dbReference type="PROSITE" id="PS51118">
    <property type="entry name" value="HTH_HXLR"/>
    <property type="match status" value="1"/>
</dbReference>
<dbReference type="OrthoDB" id="769662at2"/>
<dbReference type="GO" id="GO:0003677">
    <property type="term" value="F:DNA binding"/>
    <property type="evidence" value="ECO:0007669"/>
    <property type="project" value="UniProtKB-KW"/>
</dbReference>
<dbReference type="Pfam" id="PF01638">
    <property type="entry name" value="HxlR"/>
    <property type="match status" value="1"/>
</dbReference>
<accession>A0A1M5HLJ3</accession>
<dbReference type="InterPro" id="IPR036388">
    <property type="entry name" value="WH-like_DNA-bd_sf"/>
</dbReference>
<dbReference type="Gene3D" id="1.10.10.10">
    <property type="entry name" value="Winged helix-like DNA-binding domain superfamily/Winged helix DNA-binding domain"/>
    <property type="match status" value="1"/>
</dbReference>
<organism evidence="5 6">
    <name type="scientific">Pedobacter caeni</name>
    <dbReference type="NCBI Taxonomy" id="288992"/>
    <lineage>
        <taxon>Bacteria</taxon>
        <taxon>Pseudomonadati</taxon>
        <taxon>Bacteroidota</taxon>
        <taxon>Sphingobacteriia</taxon>
        <taxon>Sphingobacteriales</taxon>
        <taxon>Sphingobacteriaceae</taxon>
        <taxon>Pedobacter</taxon>
    </lineage>
</organism>
<gene>
    <name evidence="5" type="ORF">SAMN04488522_104714</name>
</gene>